<comment type="similarity">
    <text evidence="4">Belongs to the SDHAF2 family.</text>
</comment>
<dbReference type="InterPro" id="IPR005631">
    <property type="entry name" value="SDH"/>
</dbReference>
<keyword evidence="3 4" id="KW-0143">Chaperone</keyword>
<proteinExistence type="inferred from homology"/>
<gene>
    <name evidence="5" type="ORF">TVY486_0602000</name>
</gene>
<dbReference type="VEuPathDB" id="TriTrypDB:TvY486_0602000"/>
<dbReference type="Gene3D" id="1.10.150.250">
    <property type="entry name" value="Flavinator of succinate dehydrogenase"/>
    <property type="match status" value="1"/>
</dbReference>
<dbReference type="PANTHER" id="PTHR12469:SF2">
    <property type="entry name" value="SUCCINATE DEHYDROGENASE ASSEMBLY FACTOR 2, MITOCHONDRIAL"/>
    <property type="match status" value="1"/>
</dbReference>
<evidence type="ECO:0000256" key="3">
    <source>
        <dbReference type="ARBA" id="ARBA00023186"/>
    </source>
</evidence>
<dbReference type="OMA" id="AWHENAP"/>
<evidence type="ECO:0000256" key="4">
    <source>
        <dbReference type="HAMAP-Rule" id="MF_03057"/>
    </source>
</evidence>
<comment type="subcellular location">
    <subcellularLocation>
        <location evidence="1 4">Mitochondrion matrix</location>
    </subcellularLocation>
</comment>
<keyword evidence="2 4" id="KW-0496">Mitochondrion</keyword>
<comment type="function">
    <text evidence="4">Plays an essential role in the assembly of succinate dehydrogenase (SDH), an enzyme complex (also referred to as respiratory complex II) that is a component of both the tricarboxylic acid (TCA) cycle and the mitochondrial electron transport chain, and which couples the oxidation of succinate to fumarate with the reduction of ubiquinone (coenzyme Q) to ubiquinol. Required for flavinylation (covalent attachment of FAD) of the flavoprotein subunit of the SDH catalytic dimer.</text>
</comment>
<dbReference type="GO" id="GO:0005759">
    <property type="term" value="C:mitochondrial matrix"/>
    <property type="evidence" value="ECO:0007669"/>
    <property type="project" value="UniProtKB-SubCell"/>
</dbReference>
<comment type="subunit">
    <text evidence="4">Interacts with the flavoprotein subunit within the SDH catalytic dimer.</text>
</comment>
<dbReference type="InterPro" id="IPR036714">
    <property type="entry name" value="SDH_sf"/>
</dbReference>
<dbReference type="GO" id="GO:0006121">
    <property type="term" value="P:mitochondrial electron transport, succinate to ubiquinone"/>
    <property type="evidence" value="ECO:0007669"/>
    <property type="project" value="UniProtKB-UniRule"/>
</dbReference>
<dbReference type="FunFam" id="1.10.150.250:FF:000002">
    <property type="entry name" value="Succinate dehydrogenase assembly factor 2, mitochondrial"/>
    <property type="match status" value="1"/>
</dbReference>
<dbReference type="Pfam" id="PF03937">
    <property type="entry name" value="Sdh5"/>
    <property type="match status" value="1"/>
</dbReference>
<protein>
    <recommendedName>
        <fullName evidence="4">Succinate dehydrogenase assembly factor 2, mitochondrial</fullName>
        <shortName evidence="4">SDH assembly factor 2</shortName>
        <shortName evidence="4">SDHAF2</shortName>
    </recommendedName>
</protein>
<name>G0TWS1_TRYVY</name>
<dbReference type="AlphaFoldDB" id="G0TWS1"/>
<dbReference type="GO" id="GO:0006099">
    <property type="term" value="P:tricarboxylic acid cycle"/>
    <property type="evidence" value="ECO:0007669"/>
    <property type="project" value="TreeGrafter"/>
</dbReference>
<evidence type="ECO:0000256" key="1">
    <source>
        <dbReference type="ARBA" id="ARBA00004305"/>
    </source>
</evidence>
<organism evidence="5">
    <name type="scientific">Trypanosoma vivax (strain Y486)</name>
    <dbReference type="NCBI Taxonomy" id="1055687"/>
    <lineage>
        <taxon>Eukaryota</taxon>
        <taxon>Discoba</taxon>
        <taxon>Euglenozoa</taxon>
        <taxon>Kinetoplastea</taxon>
        <taxon>Metakinetoplastina</taxon>
        <taxon>Trypanosomatida</taxon>
        <taxon>Trypanosomatidae</taxon>
        <taxon>Trypanosoma</taxon>
        <taxon>Duttonella</taxon>
    </lineage>
</organism>
<reference evidence="5" key="1">
    <citation type="journal article" date="2012" name="Proc. Natl. Acad. Sci. U.S.A.">
        <title>Antigenic diversity is generated by distinct evolutionary mechanisms in African trypanosome species.</title>
        <authorList>
            <person name="Jackson A.P."/>
            <person name="Berry A."/>
            <person name="Aslett M."/>
            <person name="Allison H.C."/>
            <person name="Burton P."/>
            <person name="Vavrova-Anderson J."/>
            <person name="Brown R."/>
            <person name="Browne H."/>
            <person name="Corton N."/>
            <person name="Hauser H."/>
            <person name="Gamble J."/>
            <person name="Gilderthorp R."/>
            <person name="Marcello L."/>
            <person name="McQuillan J."/>
            <person name="Otto T.D."/>
            <person name="Quail M.A."/>
            <person name="Sanders M.J."/>
            <person name="van Tonder A."/>
            <person name="Ginger M.L."/>
            <person name="Field M.C."/>
            <person name="Barry J.D."/>
            <person name="Hertz-Fowler C."/>
            <person name="Berriman M."/>
        </authorList>
    </citation>
    <scope>NUCLEOTIDE SEQUENCE</scope>
    <source>
        <strain evidence="5">Y486</strain>
    </source>
</reference>
<sequence length="152" mass="17707">MLRQIQRFAMRAKNHNELVKAWHENAPLFATVTGESDVTFRDVRPTSADESDEVKRRRLLYQSSYRGMAEMDIILGSFAQRHIESMARPQLEEYDRLLRHFDNDLYRWLVMGSEAPVDVSGLDIFGLLRDFVKSEREQFLGSASLTCPQRQP</sequence>
<dbReference type="InterPro" id="IPR028882">
    <property type="entry name" value="SDHAF2"/>
</dbReference>
<accession>G0TWS1</accession>
<dbReference type="EMBL" id="HE573022">
    <property type="protein sequence ID" value="CCC48409.1"/>
    <property type="molecule type" value="Genomic_DNA"/>
</dbReference>
<dbReference type="SUPFAM" id="SSF109910">
    <property type="entry name" value="YgfY-like"/>
    <property type="match status" value="1"/>
</dbReference>
<evidence type="ECO:0000313" key="5">
    <source>
        <dbReference type="EMBL" id="CCC48409.1"/>
    </source>
</evidence>
<dbReference type="GO" id="GO:0034553">
    <property type="term" value="P:mitochondrial respiratory chain complex II assembly"/>
    <property type="evidence" value="ECO:0007669"/>
    <property type="project" value="TreeGrafter"/>
</dbReference>
<dbReference type="HAMAP" id="MF_03057">
    <property type="entry name" value="SDHAF2"/>
    <property type="match status" value="1"/>
</dbReference>
<dbReference type="PANTHER" id="PTHR12469">
    <property type="entry name" value="PROTEIN EMI5 HOMOLOG, MITOCHONDRIAL"/>
    <property type="match status" value="1"/>
</dbReference>
<evidence type="ECO:0000256" key="2">
    <source>
        <dbReference type="ARBA" id="ARBA00023128"/>
    </source>
</evidence>